<name>A0A7C9S0J4_9PSEU</name>
<dbReference type="EMBL" id="JAAMPJ010000018">
    <property type="protein sequence ID" value="NGY65803.1"/>
    <property type="molecule type" value="Genomic_DNA"/>
</dbReference>
<keyword evidence="1" id="KW-0805">Transcription regulation</keyword>
<dbReference type="InterPro" id="IPR009057">
    <property type="entry name" value="Homeodomain-like_sf"/>
</dbReference>
<dbReference type="SUPFAM" id="SSF46689">
    <property type="entry name" value="Homeodomain-like"/>
    <property type="match status" value="1"/>
</dbReference>
<dbReference type="AlphaFoldDB" id="A0A7C9S0J4"/>
<dbReference type="GO" id="GO:0003700">
    <property type="term" value="F:DNA-binding transcription factor activity"/>
    <property type="evidence" value="ECO:0007669"/>
    <property type="project" value="TreeGrafter"/>
</dbReference>
<feature type="DNA-binding region" description="H-T-H motif" evidence="4">
    <location>
        <begin position="34"/>
        <end position="53"/>
    </location>
</feature>
<dbReference type="InterPro" id="IPR049445">
    <property type="entry name" value="TetR_SbtR-like_C"/>
</dbReference>
<gene>
    <name evidence="6" type="ORF">G7043_43635</name>
</gene>
<evidence type="ECO:0000256" key="3">
    <source>
        <dbReference type="ARBA" id="ARBA00023163"/>
    </source>
</evidence>
<comment type="caution">
    <text evidence="6">The sequence shown here is derived from an EMBL/GenBank/DDBJ whole genome shotgun (WGS) entry which is preliminary data.</text>
</comment>
<organism evidence="6 7">
    <name type="scientific">Lentzea alba</name>
    <dbReference type="NCBI Taxonomy" id="2714351"/>
    <lineage>
        <taxon>Bacteria</taxon>
        <taxon>Bacillati</taxon>
        <taxon>Actinomycetota</taxon>
        <taxon>Actinomycetes</taxon>
        <taxon>Pseudonocardiales</taxon>
        <taxon>Pseudonocardiaceae</taxon>
        <taxon>Lentzea</taxon>
    </lineage>
</organism>
<dbReference type="InterPro" id="IPR050109">
    <property type="entry name" value="HTH-type_TetR-like_transc_reg"/>
</dbReference>
<dbReference type="InterPro" id="IPR001647">
    <property type="entry name" value="HTH_TetR"/>
</dbReference>
<keyword evidence="7" id="KW-1185">Reference proteome</keyword>
<dbReference type="GO" id="GO:0000976">
    <property type="term" value="F:transcription cis-regulatory region binding"/>
    <property type="evidence" value="ECO:0007669"/>
    <property type="project" value="TreeGrafter"/>
</dbReference>
<keyword evidence="3" id="KW-0804">Transcription</keyword>
<evidence type="ECO:0000256" key="1">
    <source>
        <dbReference type="ARBA" id="ARBA00023015"/>
    </source>
</evidence>
<evidence type="ECO:0000259" key="5">
    <source>
        <dbReference type="PROSITE" id="PS50977"/>
    </source>
</evidence>
<dbReference type="Pfam" id="PF21597">
    <property type="entry name" value="TetR_C_43"/>
    <property type="match status" value="1"/>
</dbReference>
<evidence type="ECO:0000313" key="7">
    <source>
        <dbReference type="Proteomes" id="UP000481360"/>
    </source>
</evidence>
<evidence type="ECO:0000313" key="6">
    <source>
        <dbReference type="EMBL" id="NGY65803.1"/>
    </source>
</evidence>
<feature type="domain" description="HTH tetR-type" evidence="5">
    <location>
        <begin position="13"/>
        <end position="71"/>
    </location>
</feature>
<dbReference type="PANTHER" id="PTHR30055">
    <property type="entry name" value="HTH-TYPE TRANSCRIPTIONAL REGULATOR RUTR"/>
    <property type="match status" value="1"/>
</dbReference>
<dbReference type="Proteomes" id="UP000481360">
    <property type="component" value="Unassembled WGS sequence"/>
</dbReference>
<dbReference type="Pfam" id="PF00440">
    <property type="entry name" value="TetR_N"/>
    <property type="match status" value="1"/>
</dbReference>
<protein>
    <submittedName>
        <fullName evidence="6">TetR/AcrR family transcriptional regulator</fullName>
    </submittedName>
</protein>
<evidence type="ECO:0000256" key="2">
    <source>
        <dbReference type="ARBA" id="ARBA00023125"/>
    </source>
</evidence>
<reference evidence="6 7" key="1">
    <citation type="submission" date="2020-03" db="EMBL/GenBank/DDBJ databases">
        <title>Isolation and identification of active actinomycetes.</title>
        <authorList>
            <person name="Sun X."/>
        </authorList>
    </citation>
    <scope>NUCLEOTIDE SEQUENCE [LARGE SCALE GENOMIC DNA]</scope>
    <source>
        <strain evidence="6 7">NEAU-D13</strain>
    </source>
</reference>
<dbReference type="PROSITE" id="PS50977">
    <property type="entry name" value="HTH_TETR_2"/>
    <property type="match status" value="1"/>
</dbReference>
<accession>A0A7C9S0J4</accession>
<dbReference type="Gene3D" id="1.10.357.10">
    <property type="entry name" value="Tetracycline Repressor, domain 2"/>
    <property type="match status" value="1"/>
</dbReference>
<proteinExistence type="predicted"/>
<evidence type="ECO:0000256" key="4">
    <source>
        <dbReference type="PROSITE-ProRule" id="PRU00335"/>
    </source>
</evidence>
<sequence length="193" mass="21177">MTRWSDEVRADAVRNRGLLLEVALDAFTHEKDVTLGAIAKKAGVGIGTLYRHFPTREALIEAVYRTELEKLCDAAPELLQTHEPEAALREWMNRFIAYVATKRDLKDALQAVIALGINPFEHSRAKMTTALHQLLTPLGATAEPVDVLTMLIAVGQNGDADQAKRMLNLIMDGILHGARNAAPRSAPPAPEPR</sequence>
<dbReference type="PANTHER" id="PTHR30055:SF234">
    <property type="entry name" value="HTH-TYPE TRANSCRIPTIONAL REGULATOR BETI"/>
    <property type="match status" value="1"/>
</dbReference>
<keyword evidence="2 4" id="KW-0238">DNA-binding</keyword>